<accession>A0A3G2L1F4</accession>
<dbReference type="AlphaFoldDB" id="A0A3G2L1F4"/>
<dbReference type="FunFam" id="3.40.640.10:FF:000089">
    <property type="entry name" value="Aminotransferase, DegT/DnrJ/EryC1/StrS family"/>
    <property type="match status" value="1"/>
</dbReference>
<feature type="modified residue" description="N6-(pyridoxal phosphate)lysine" evidence="4">
    <location>
        <position position="186"/>
    </location>
</feature>
<dbReference type="InterPro" id="IPR000653">
    <property type="entry name" value="DegT/StrS_aminotransferase"/>
</dbReference>
<dbReference type="Pfam" id="PF01041">
    <property type="entry name" value="DegT_DnrJ_EryC1"/>
    <property type="match status" value="1"/>
</dbReference>
<organism evidence="6 7">
    <name type="scientific">Euzebyella marina</name>
    <dbReference type="NCBI Taxonomy" id="1761453"/>
    <lineage>
        <taxon>Bacteria</taxon>
        <taxon>Pseudomonadati</taxon>
        <taxon>Bacteroidota</taxon>
        <taxon>Flavobacteriia</taxon>
        <taxon>Flavobacteriales</taxon>
        <taxon>Flavobacteriaceae</taxon>
        <taxon>Euzebyella</taxon>
    </lineage>
</organism>
<evidence type="ECO:0000256" key="3">
    <source>
        <dbReference type="PIRSR" id="PIRSR000390-1"/>
    </source>
</evidence>
<keyword evidence="7" id="KW-1185">Reference proteome</keyword>
<keyword evidence="6" id="KW-0808">Transferase</keyword>
<evidence type="ECO:0000256" key="1">
    <source>
        <dbReference type="ARBA" id="ARBA00022898"/>
    </source>
</evidence>
<dbReference type="CDD" id="cd00616">
    <property type="entry name" value="AHBA_syn"/>
    <property type="match status" value="1"/>
</dbReference>
<dbReference type="InterPro" id="IPR015424">
    <property type="entry name" value="PyrdxlP-dep_Trfase"/>
</dbReference>
<proteinExistence type="inferred from homology"/>
<dbReference type="PANTHER" id="PTHR30244">
    <property type="entry name" value="TRANSAMINASE"/>
    <property type="match status" value="1"/>
</dbReference>
<protein>
    <submittedName>
        <fullName evidence="6">DegT/DnrJ/EryC1/StrS family aminotransferase</fullName>
    </submittedName>
</protein>
<evidence type="ECO:0000256" key="2">
    <source>
        <dbReference type="ARBA" id="ARBA00037999"/>
    </source>
</evidence>
<dbReference type="PIRSF" id="PIRSF000390">
    <property type="entry name" value="PLP_StrS"/>
    <property type="match status" value="1"/>
</dbReference>
<dbReference type="Gene3D" id="3.90.1150.10">
    <property type="entry name" value="Aspartate Aminotransferase, domain 1"/>
    <property type="match status" value="1"/>
</dbReference>
<dbReference type="OrthoDB" id="9804264at2"/>
<evidence type="ECO:0000313" key="6">
    <source>
        <dbReference type="EMBL" id="AYN66087.1"/>
    </source>
</evidence>
<dbReference type="GO" id="GO:0008483">
    <property type="term" value="F:transaminase activity"/>
    <property type="evidence" value="ECO:0007669"/>
    <property type="project" value="UniProtKB-KW"/>
</dbReference>
<dbReference type="InterPro" id="IPR015422">
    <property type="entry name" value="PyrdxlP-dep_Trfase_small"/>
</dbReference>
<sequence>MNIDFANLTKAYQVREEEYLAATKDVMSSARYILGKETEELESSLARFTGSKYALGVSSGTDALLLAMMALGIRGGDEIITTPFTFIATAETIACLGAKPVFVDIDEATFNIDASLIENAITEKTKAIMPVSLYGQMADMDQINTIAAKHNLAVIEDAAQSFGALYKGKRSCSLSTIGCTSFFPAKPLGCFGDGGAVFTNDSELHEKMKAMRVHGQVKRYTHKYIGMGGRLDNLQSAILNVKLRYYEEDISRRKQVANHYSDLLADVVQTPQVIEDRSSVWAQYTVRVQKRDRVQAKLKESGIPTAVHYPIPMHLQECFNYLGYKKGDFPVSENCADEVMSLPMNPYLTIEEIEYITTNLKELV</sequence>
<dbReference type="GO" id="GO:0000271">
    <property type="term" value="P:polysaccharide biosynthetic process"/>
    <property type="evidence" value="ECO:0007669"/>
    <property type="project" value="TreeGrafter"/>
</dbReference>
<dbReference type="RefSeq" id="WP_121847140.1">
    <property type="nucleotide sequence ID" value="NZ_CP032050.1"/>
</dbReference>
<dbReference type="KEGG" id="emar:D1013_01175"/>
<dbReference type="SUPFAM" id="SSF53383">
    <property type="entry name" value="PLP-dependent transferases"/>
    <property type="match status" value="1"/>
</dbReference>
<dbReference type="Gene3D" id="3.40.640.10">
    <property type="entry name" value="Type I PLP-dependent aspartate aminotransferase-like (Major domain)"/>
    <property type="match status" value="1"/>
</dbReference>
<reference evidence="6 7" key="1">
    <citation type="submission" date="2018-08" db="EMBL/GenBank/DDBJ databases">
        <title>The reduced genetic potential of extracellular carbohydrate catabolism in Euzebyella marina RN62, a Flavobacteriia bacterium isolated from the hadal water.</title>
        <authorList>
            <person name="Xue C."/>
        </authorList>
    </citation>
    <scope>NUCLEOTIDE SEQUENCE [LARGE SCALE GENOMIC DNA]</scope>
    <source>
        <strain evidence="6 7">RN62</strain>
    </source>
</reference>
<dbReference type="Proteomes" id="UP000276309">
    <property type="component" value="Chromosome"/>
</dbReference>
<dbReference type="GO" id="GO:0030170">
    <property type="term" value="F:pyridoxal phosphate binding"/>
    <property type="evidence" value="ECO:0007669"/>
    <property type="project" value="UniProtKB-ARBA"/>
</dbReference>
<keyword evidence="6" id="KW-0032">Aminotransferase</keyword>
<dbReference type="InterPro" id="IPR015421">
    <property type="entry name" value="PyrdxlP-dep_Trfase_major"/>
</dbReference>
<evidence type="ECO:0000256" key="5">
    <source>
        <dbReference type="RuleBase" id="RU004508"/>
    </source>
</evidence>
<gene>
    <name evidence="6" type="ORF">D1013_01175</name>
</gene>
<comment type="similarity">
    <text evidence="2 5">Belongs to the DegT/DnrJ/EryC1 family.</text>
</comment>
<dbReference type="EMBL" id="CP032050">
    <property type="protein sequence ID" value="AYN66087.1"/>
    <property type="molecule type" value="Genomic_DNA"/>
</dbReference>
<name>A0A3G2L1F4_9FLAO</name>
<keyword evidence="1 4" id="KW-0663">Pyridoxal phosphate</keyword>
<evidence type="ECO:0000256" key="4">
    <source>
        <dbReference type="PIRSR" id="PIRSR000390-2"/>
    </source>
</evidence>
<feature type="active site" description="Proton acceptor" evidence="3">
    <location>
        <position position="186"/>
    </location>
</feature>
<dbReference type="PANTHER" id="PTHR30244:SF42">
    <property type="entry name" value="UDP-2-ACETAMIDO-2-DEOXY-3-OXO-D-GLUCURONATE AMINOTRANSFERASE"/>
    <property type="match status" value="1"/>
</dbReference>
<evidence type="ECO:0000313" key="7">
    <source>
        <dbReference type="Proteomes" id="UP000276309"/>
    </source>
</evidence>